<dbReference type="OrthoDB" id="7337537at2"/>
<comment type="subcellular location">
    <subcellularLocation>
        <location evidence="1">Membrane</location>
    </subcellularLocation>
</comment>
<reference evidence="7 8" key="1">
    <citation type="submission" date="2019-04" db="EMBL/GenBank/DDBJ databases">
        <authorList>
            <person name="Li Y."/>
            <person name="Wang J."/>
        </authorList>
    </citation>
    <scope>NUCLEOTIDE SEQUENCE [LARGE SCALE GENOMIC DNA]</scope>
    <source>
        <strain evidence="7 8">DSM 14668</strain>
    </source>
</reference>
<evidence type="ECO:0000259" key="6">
    <source>
        <dbReference type="Pfam" id="PF01094"/>
    </source>
</evidence>
<dbReference type="PANTHER" id="PTHR30483:SF6">
    <property type="entry name" value="PERIPLASMIC BINDING PROTEIN OF ABC TRANSPORTER FOR NATURAL AMINO ACIDS"/>
    <property type="match status" value="1"/>
</dbReference>
<dbReference type="SUPFAM" id="SSF53822">
    <property type="entry name" value="Periplasmic binding protein-like I"/>
    <property type="match status" value="1"/>
</dbReference>
<evidence type="ECO:0000256" key="5">
    <source>
        <dbReference type="SAM" id="MobiDB-lite"/>
    </source>
</evidence>
<dbReference type="InterPro" id="IPR001828">
    <property type="entry name" value="ANF_lig-bd_rcpt"/>
</dbReference>
<dbReference type="Gene3D" id="3.40.50.2300">
    <property type="match status" value="2"/>
</dbReference>
<dbReference type="AlphaFoldDB" id="A0A4U1IR16"/>
<dbReference type="InterPro" id="IPR051010">
    <property type="entry name" value="BCAA_transport"/>
</dbReference>
<dbReference type="Proteomes" id="UP000309215">
    <property type="component" value="Unassembled WGS sequence"/>
</dbReference>
<evidence type="ECO:0000256" key="2">
    <source>
        <dbReference type="ARBA" id="ARBA00022692"/>
    </source>
</evidence>
<gene>
    <name evidence="7" type="ORF">E8A74_45680</name>
</gene>
<feature type="region of interest" description="Disordered" evidence="5">
    <location>
        <begin position="57"/>
        <end position="91"/>
    </location>
</feature>
<dbReference type="EMBL" id="SSMQ01000088">
    <property type="protein sequence ID" value="TKC96403.1"/>
    <property type="molecule type" value="Genomic_DNA"/>
</dbReference>
<accession>A0A4U1IR16</accession>
<dbReference type="InterPro" id="IPR028082">
    <property type="entry name" value="Peripla_BP_I"/>
</dbReference>
<dbReference type="GO" id="GO:0016020">
    <property type="term" value="C:membrane"/>
    <property type="evidence" value="ECO:0007669"/>
    <property type="project" value="UniProtKB-SubCell"/>
</dbReference>
<evidence type="ECO:0000256" key="1">
    <source>
        <dbReference type="ARBA" id="ARBA00004370"/>
    </source>
</evidence>
<evidence type="ECO:0000313" key="7">
    <source>
        <dbReference type="EMBL" id="TKC96403.1"/>
    </source>
</evidence>
<keyword evidence="2" id="KW-0812">Transmembrane</keyword>
<name>A0A4U1IR16_9BACT</name>
<keyword evidence="8" id="KW-1185">Reference proteome</keyword>
<feature type="domain" description="Receptor ligand binding region" evidence="6">
    <location>
        <begin position="236"/>
        <end position="612"/>
    </location>
</feature>
<dbReference type="PANTHER" id="PTHR30483">
    <property type="entry name" value="LEUCINE-SPECIFIC-BINDING PROTEIN"/>
    <property type="match status" value="1"/>
</dbReference>
<keyword evidence="3" id="KW-1133">Transmembrane helix</keyword>
<protein>
    <recommendedName>
        <fullName evidence="6">Receptor ligand binding region domain-containing protein</fullName>
    </recommendedName>
</protein>
<organism evidence="7 8">
    <name type="scientific">Polyangium fumosum</name>
    <dbReference type="NCBI Taxonomy" id="889272"/>
    <lineage>
        <taxon>Bacteria</taxon>
        <taxon>Pseudomonadati</taxon>
        <taxon>Myxococcota</taxon>
        <taxon>Polyangia</taxon>
        <taxon>Polyangiales</taxon>
        <taxon>Polyangiaceae</taxon>
        <taxon>Polyangium</taxon>
    </lineage>
</organism>
<evidence type="ECO:0000256" key="4">
    <source>
        <dbReference type="ARBA" id="ARBA00023136"/>
    </source>
</evidence>
<dbReference type="Pfam" id="PF01094">
    <property type="entry name" value="ANF_receptor"/>
    <property type="match status" value="1"/>
</dbReference>
<feature type="compositionally biased region" description="Low complexity" evidence="5">
    <location>
        <begin position="67"/>
        <end position="77"/>
    </location>
</feature>
<evidence type="ECO:0000313" key="8">
    <source>
        <dbReference type="Proteomes" id="UP000309215"/>
    </source>
</evidence>
<sequence length="625" mass="65465">MNCAMRSSSNRPGQDQQRRCQPRQPRCWFCWQPGFFVGLFEKLRTAQVFNPGSSASLVRGRGGGQPPAGSGAAPPARAAREETWPLRRASRRPSRVVRLGSAMLARLLRGTGILLGLLVTGGTLVASGACSLGNVTQDDCTSNDECVLAIGPNSTCVEGYCTDPPACSTGHDCRRIGGGGACVDGVCVSAFPKHPQCSTIFEPADLPDRPLAGPDAPLVIGSIFSIGETKDEVLTQSVRVAVREINASDKLNRGQRMAVVVCDNGGENNTATGAARDELNQAALDYLAGTLGVPYIVGPLSSSDSLRLIARLKEKGYPTVIISPSATSPALTDADDRLAAGEPGLFWRTCPSDTRQGVVMADDVIELDPVVAGGNVAVVYVSDAYGQGLATVFREAYGLDKSQLFPIEEAKLADAGALATLAADVDTYNPAGVLVITVQAGQTVEILKAMVGKPVAGRKFFFTDGAKDATKLLDPNLAAEVKQMIAGSQGTAPASPSGQIYETFRANMKSQFQTDPANFSFTAQAYDATYVGAYGVIWASRDGTDYDGRQVAEGMGRLAMGDLVDITSTAWPKGKSTLSAGGSINLAGTSGPLNFDPATGEAPGRIEVWAVSNDNFVTVTVKDPP</sequence>
<keyword evidence="4" id="KW-0472">Membrane</keyword>
<proteinExistence type="predicted"/>
<evidence type="ECO:0000256" key="3">
    <source>
        <dbReference type="ARBA" id="ARBA00022989"/>
    </source>
</evidence>
<comment type="caution">
    <text evidence="7">The sequence shown here is derived from an EMBL/GenBank/DDBJ whole genome shotgun (WGS) entry which is preliminary data.</text>
</comment>